<reference evidence="2" key="1">
    <citation type="submission" date="2019-07" db="EMBL/GenBank/DDBJ databases">
        <title>Annotation for the trematode Paragonimus miyazaki's.</title>
        <authorList>
            <person name="Choi Y.-J."/>
        </authorList>
    </citation>
    <scope>NUCLEOTIDE SEQUENCE</scope>
    <source>
        <strain evidence="2">Japan</strain>
    </source>
</reference>
<dbReference type="Proteomes" id="UP000822476">
    <property type="component" value="Unassembled WGS sequence"/>
</dbReference>
<keyword evidence="1" id="KW-1133">Transmembrane helix</keyword>
<evidence type="ECO:0000256" key="1">
    <source>
        <dbReference type="SAM" id="Phobius"/>
    </source>
</evidence>
<keyword evidence="1" id="KW-0472">Membrane</keyword>
<comment type="caution">
    <text evidence="2">The sequence shown here is derived from an EMBL/GenBank/DDBJ whole genome shotgun (WGS) entry which is preliminary data.</text>
</comment>
<sequence length="159" mass="17642">MKCIWNSHLIGYASSLRPDELINHGSVLQIIENEAVFNLQQTEINVSGWSCGTNNSDWLTAVYLGGSTDLGLHSINTETFRGLITLTTTSNSPHNLCGMFKMLSMSTLVKICILLIIVAIGHTLTQQTEPCAYYRRCRLDNGNNGKCDFAQRLCRASQK</sequence>
<organism evidence="2 3">
    <name type="scientific">Paragonimus skrjabini miyazakii</name>
    <dbReference type="NCBI Taxonomy" id="59628"/>
    <lineage>
        <taxon>Eukaryota</taxon>
        <taxon>Metazoa</taxon>
        <taxon>Spiralia</taxon>
        <taxon>Lophotrochozoa</taxon>
        <taxon>Platyhelminthes</taxon>
        <taxon>Trematoda</taxon>
        <taxon>Digenea</taxon>
        <taxon>Plagiorchiida</taxon>
        <taxon>Troglotremata</taxon>
        <taxon>Troglotrematidae</taxon>
        <taxon>Paragonimus</taxon>
    </lineage>
</organism>
<protein>
    <submittedName>
        <fullName evidence="2">Uncharacterized protein</fullName>
    </submittedName>
</protein>
<evidence type="ECO:0000313" key="3">
    <source>
        <dbReference type="Proteomes" id="UP000822476"/>
    </source>
</evidence>
<gene>
    <name evidence="2" type="ORF">EG68_11966</name>
</gene>
<dbReference type="AlphaFoldDB" id="A0A8S9YD74"/>
<keyword evidence="1" id="KW-0812">Transmembrane</keyword>
<keyword evidence="3" id="KW-1185">Reference proteome</keyword>
<name>A0A8S9YD74_9TREM</name>
<accession>A0A8S9YD74</accession>
<proteinExistence type="predicted"/>
<dbReference type="EMBL" id="JTDE01010679">
    <property type="protein sequence ID" value="KAF7234276.1"/>
    <property type="molecule type" value="Genomic_DNA"/>
</dbReference>
<feature type="transmembrane region" description="Helical" evidence="1">
    <location>
        <begin position="108"/>
        <end position="125"/>
    </location>
</feature>
<evidence type="ECO:0000313" key="2">
    <source>
        <dbReference type="EMBL" id="KAF7234276.1"/>
    </source>
</evidence>